<feature type="non-terminal residue" evidence="1">
    <location>
        <position position="258"/>
    </location>
</feature>
<protein>
    <submittedName>
        <fullName evidence="1">Type II inositol 1,4,5-trisphosphate 5-phosphatase</fullName>
        <ecNumber evidence="1">3.1.3.36</ecNumber>
    </submittedName>
</protein>
<reference evidence="1" key="1">
    <citation type="submission" date="2022-06" db="EMBL/GenBank/DDBJ databases">
        <title>Phylogenomic reconstructions and comparative analyses of Kickxellomycotina fungi.</title>
        <authorList>
            <person name="Reynolds N.K."/>
            <person name="Stajich J.E."/>
            <person name="Barry K."/>
            <person name="Grigoriev I.V."/>
            <person name="Crous P."/>
            <person name="Smith M.E."/>
        </authorList>
    </citation>
    <scope>NUCLEOTIDE SEQUENCE</scope>
    <source>
        <strain evidence="1">RSA 2271</strain>
    </source>
</reference>
<evidence type="ECO:0000313" key="1">
    <source>
        <dbReference type="EMBL" id="KAJ1676518.1"/>
    </source>
</evidence>
<keyword evidence="2" id="KW-1185">Reference proteome</keyword>
<accession>A0ACC1HL54</accession>
<name>A0ACC1HL54_9FUNG</name>
<sequence>QQHQQQQQQQQQPEESLADIRLEYDELTHEKTPGSVFEDFQEAPISFGPTFKFVVGSSVHDTKRRPAWTDRILWCTKRCAPDVEPWFKFTNRRYRSHPELTTSDHKPVSALFTLDTLVLSEAKYKKALSEFLRRVDEDENRLASTVSISKNELDFGQIDYQRPVIEVLTLTNSGDFAVSFEFIRKPGESRLFAPWLRVIPQQGRIAPRSELKLNFIASTRAARLEGAMMDGTVHDWAILQLENQKLIFITVTGESRPS</sequence>
<evidence type="ECO:0000313" key="2">
    <source>
        <dbReference type="Proteomes" id="UP001145114"/>
    </source>
</evidence>
<feature type="non-terminal residue" evidence="1">
    <location>
        <position position="1"/>
    </location>
</feature>
<keyword evidence="1" id="KW-0378">Hydrolase</keyword>
<dbReference type="EC" id="3.1.3.36" evidence="1"/>
<gene>
    <name evidence="1" type="primary">INPP5B</name>
    <name evidence="1" type="ORF">EV182_008040</name>
</gene>
<organism evidence="1 2">
    <name type="scientific">Spiromyces aspiralis</name>
    <dbReference type="NCBI Taxonomy" id="68401"/>
    <lineage>
        <taxon>Eukaryota</taxon>
        <taxon>Fungi</taxon>
        <taxon>Fungi incertae sedis</taxon>
        <taxon>Zoopagomycota</taxon>
        <taxon>Kickxellomycotina</taxon>
        <taxon>Kickxellomycetes</taxon>
        <taxon>Kickxellales</taxon>
        <taxon>Kickxellaceae</taxon>
        <taxon>Spiromyces</taxon>
    </lineage>
</organism>
<dbReference type="Proteomes" id="UP001145114">
    <property type="component" value="Unassembled WGS sequence"/>
</dbReference>
<comment type="caution">
    <text evidence="1">The sequence shown here is derived from an EMBL/GenBank/DDBJ whole genome shotgun (WGS) entry which is preliminary data.</text>
</comment>
<proteinExistence type="predicted"/>
<dbReference type="EMBL" id="JAMZIH010003972">
    <property type="protein sequence ID" value="KAJ1676518.1"/>
    <property type="molecule type" value="Genomic_DNA"/>
</dbReference>